<dbReference type="EnsemblMetazoa" id="MDOA004759-RG">
    <property type="protein sequence ID" value="MDOA004759-PG"/>
    <property type="gene ID" value="MDOA004759"/>
</dbReference>
<keyword evidence="5" id="KW-0547">Nucleotide-binding</keyword>
<feature type="compositionally biased region" description="Basic and acidic residues" evidence="10">
    <location>
        <begin position="292"/>
        <end position="303"/>
    </location>
</feature>
<dbReference type="InterPro" id="IPR008271">
    <property type="entry name" value="Ser/Thr_kinase_AS"/>
</dbReference>
<evidence type="ECO:0000256" key="9">
    <source>
        <dbReference type="ARBA" id="ARBA00048367"/>
    </source>
</evidence>
<dbReference type="InterPro" id="IPR050108">
    <property type="entry name" value="CDK"/>
</dbReference>
<dbReference type="InterPro" id="IPR000719">
    <property type="entry name" value="Prot_kinase_dom"/>
</dbReference>
<dbReference type="PANTHER" id="PTHR24056">
    <property type="entry name" value="CELL DIVISION PROTEIN KINASE"/>
    <property type="match status" value="1"/>
</dbReference>
<accession>A0A1I8MGW4</accession>
<evidence type="ECO:0000256" key="7">
    <source>
        <dbReference type="ARBA" id="ARBA00022840"/>
    </source>
</evidence>
<evidence type="ECO:0000313" key="12">
    <source>
        <dbReference type="EnsemblMetazoa" id="MDOA004759-PH"/>
    </source>
</evidence>
<dbReference type="InterPro" id="IPR045267">
    <property type="entry name" value="CDK11/PITSLRE_STKc"/>
</dbReference>
<dbReference type="FunFam" id="1.10.510.10:FF:000523">
    <property type="entry name" value="Serine/threonine-protein kinase PITSLRE"/>
    <property type="match status" value="1"/>
</dbReference>
<feature type="region of interest" description="Disordered" evidence="10">
    <location>
        <begin position="197"/>
        <end position="240"/>
    </location>
</feature>
<dbReference type="AlphaFoldDB" id="A0A1I8MGW4"/>
<dbReference type="eggNOG" id="KOG0663">
    <property type="taxonomic scope" value="Eukaryota"/>
</dbReference>
<keyword evidence="7" id="KW-0067">ATP-binding</keyword>
<dbReference type="Gene3D" id="1.10.510.10">
    <property type="entry name" value="Transferase(Phosphotransferase) domain 1"/>
    <property type="match status" value="1"/>
</dbReference>
<comment type="similarity">
    <text evidence="1">Belongs to the protein kinase superfamily. CMGC Ser/Thr protein kinase family. CDC2/CDKX subfamily.</text>
</comment>
<feature type="compositionally biased region" description="Basic residues" evidence="10">
    <location>
        <begin position="69"/>
        <end position="80"/>
    </location>
</feature>
<feature type="compositionally biased region" description="Basic and acidic residues" evidence="10">
    <location>
        <begin position="568"/>
        <end position="582"/>
    </location>
</feature>
<feature type="compositionally biased region" description="Acidic residues" evidence="10">
    <location>
        <begin position="351"/>
        <end position="364"/>
    </location>
</feature>
<feature type="compositionally biased region" description="Basic residues" evidence="10">
    <location>
        <begin position="202"/>
        <end position="226"/>
    </location>
</feature>
<evidence type="ECO:0000256" key="5">
    <source>
        <dbReference type="ARBA" id="ARBA00022741"/>
    </source>
</evidence>
<feature type="compositionally biased region" description="Basic and acidic residues" evidence="10">
    <location>
        <begin position="403"/>
        <end position="413"/>
    </location>
</feature>
<dbReference type="GO" id="GO:0004693">
    <property type="term" value="F:cyclin-dependent protein serine/threonine kinase activity"/>
    <property type="evidence" value="ECO:0007669"/>
    <property type="project" value="UniProtKB-EC"/>
</dbReference>
<evidence type="ECO:0000256" key="10">
    <source>
        <dbReference type="SAM" id="MobiDB-lite"/>
    </source>
</evidence>
<dbReference type="Pfam" id="PF00069">
    <property type="entry name" value="Pkinase"/>
    <property type="match status" value="1"/>
</dbReference>
<feature type="compositionally biased region" description="Basic and acidic residues" evidence="10">
    <location>
        <begin position="681"/>
        <end position="711"/>
    </location>
</feature>
<organism evidence="12">
    <name type="scientific">Musca domestica</name>
    <name type="common">House fly</name>
    <dbReference type="NCBI Taxonomy" id="7370"/>
    <lineage>
        <taxon>Eukaryota</taxon>
        <taxon>Metazoa</taxon>
        <taxon>Ecdysozoa</taxon>
        <taxon>Arthropoda</taxon>
        <taxon>Hexapoda</taxon>
        <taxon>Insecta</taxon>
        <taxon>Pterygota</taxon>
        <taxon>Neoptera</taxon>
        <taxon>Endopterygota</taxon>
        <taxon>Diptera</taxon>
        <taxon>Brachycera</taxon>
        <taxon>Muscomorpha</taxon>
        <taxon>Muscoidea</taxon>
        <taxon>Muscidae</taxon>
        <taxon>Musca</taxon>
    </lineage>
</organism>
<dbReference type="OrthoDB" id="647at2759"/>
<evidence type="ECO:0000256" key="4">
    <source>
        <dbReference type="ARBA" id="ARBA00022679"/>
    </source>
</evidence>
<dbReference type="SMART" id="SM00220">
    <property type="entry name" value="S_TKc"/>
    <property type="match status" value="1"/>
</dbReference>
<keyword evidence="3" id="KW-0723">Serine/threonine-protein kinase</keyword>
<comment type="catalytic activity">
    <reaction evidence="8">
        <text>L-threonyl-[protein] + ATP = O-phospho-L-threonyl-[protein] + ADP + H(+)</text>
        <dbReference type="Rhea" id="RHEA:46608"/>
        <dbReference type="Rhea" id="RHEA-COMP:11060"/>
        <dbReference type="Rhea" id="RHEA-COMP:11605"/>
        <dbReference type="ChEBI" id="CHEBI:15378"/>
        <dbReference type="ChEBI" id="CHEBI:30013"/>
        <dbReference type="ChEBI" id="CHEBI:30616"/>
        <dbReference type="ChEBI" id="CHEBI:61977"/>
        <dbReference type="ChEBI" id="CHEBI:456216"/>
        <dbReference type="EC" id="2.7.11.22"/>
    </reaction>
</comment>
<feature type="compositionally biased region" description="Basic residues" evidence="10">
    <location>
        <begin position="640"/>
        <end position="680"/>
    </location>
</feature>
<dbReference type="EC" id="2.7.11.22" evidence="2"/>
<feature type="compositionally biased region" description="Basic and acidic residues" evidence="10">
    <location>
        <begin position="81"/>
        <end position="125"/>
    </location>
</feature>
<proteinExistence type="inferred from homology"/>
<keyword evidence="6" id="KW-0418">Kinase</keyword>
<dbReference type="PANTHER" id="PTHR24056:SF107">
    <property type="entry name" value="CYCLIN-DEPENDENT KINASE 11A-RELATED"/>
    <property type="match status" value="1"/>
</dbReference>
<keyword evidence="4" id="KW-0808">Transferase</keyword>
<feature type="compositionally biased region" description="Basic residues" evidence="10">
    <location>
        <begin position="558"/>
        <end position="567"/>
    </location>
</feature>
<feature type="compositionally biased region" description="Low complexity" evidence="10">
    <location>
        <begin position="621"/>
        <end position="639"/>
    </location>
</feature>
<gene>
    <name evidence="12" type="primary">101897978</name>
</gene>
<evidence type="ECO:0000256" key="1">
    <source>
        <dbReference type="ARBA" id="ARBA00006485"/>
    </source>
</evidence>
<dbReference type="PROSITE" id="PS00108">
    <property type="entry name" value="PROTEIN_KINASE_ST"/>
    <property type="match status" value="1"/>
</dbReference>
<feature type="compositionally biased region" description="Low complexity" evidence="10">
    <location>
        <begin position="591"/>
        <end position="605"/>
    </location>
</feature>
<dbReference type="InterPro" id="IPR011009">
    <property type="entry name" value="Kinase-like_dom_sf"/>
</dbReference>
<evidence type="ECO:0000256" key="8">
    <source>
        <dbReference type="ARBA" id="ARBA00047811"/>
    </source>
</evidence>
<feature type="compositionally biased region" description="Basic and acidic residues" evidence="10">
    <location>
        <begin position="365"/>
        <end position="394"/>
    </location>
</feature>
<dbReference type="PROSITE" id="PS50011">
    <property type="entry name" value="PROTEIN_KINASE_DOM"/>
    <property type="match status" value="1"/>
</dbReference>
<dbReference type="SUPFAM" id="SSF56112">
    <property type="entry name" value="Protein kinase-like (PK-like)"/>
    <property type="match status" value="1"/>
</dbReference>
<dbReference type="VEuPathDB" id="VectorBase:MDOA004759"/>
<feature type="compositionally biased region" description="Acidic residues" evidence="10">
    <location>
        <begin position="474"/>
        <end position="498"/>
    </location>
</feature>
<feature type="region of interest" description="Disordered" evidence="10">
    <location>
        <begin position="23"/>
        <end position="125"/>
    </location>
</feature>
<protein>
    <recommendedName>
        <fullName evidence="2">cyclin-dependent kinase</fullName>
        <ecNumber evidence="2">2.7.11.22</ecNumber>
    </recommendedName>
</protein>
<evidence type="ECO:0000259" key="11">
    <source>
        <dbReference type="PROSITE" id="PS50011"/>
    </source>
</evidence>
<dbReference type="GO" id="GO:0005634">
    <property type="term" value="C:nucleus"/>
    <property type="evidence" value="ECO:0007669"/>
    <property type="project" value="TreeGrafter"/>
</dbReference>
<feature type="compositionally biased region" description="Basic residues" evidence="10">
    <location>
        <begin position="522"/>
        <end position="531"/>
    </location>
</feature>
<sequence>MENGSLPSYKAIELYCIWRTGLSTPTTITTSRQNGDEEEHDTDSLDIKPPQAQVARDSSGSRRKERSKDKKHSKERRHKERDRYSEGSLREKEYREQRDERPERRSDADRKQEMKRGFERDEYMANNDKRYHKHYDHMGAGVMGENNSRSRGGGIYHQEMGGGGGGYHHGHPEHQYHQYHMHQPPRSHQDYYDHRRQDYHQQHHHHQTPTDYHHHHQQQQHQHQQRHQQAYENARSHKHYEQRKYYDQAAKDPESLEQDLRSRLLSKRHKYVKDDVMDVDDGGLMYERNERLYDERESKSERHKERRRKDRDNNDVVLVDDSSEVERQRRRKKHKRHKDKHAKQHQRYVNEEEDGEEEEEEEGVAAERPEKKESAKKPSPESKDKSPEDPELVARRAKILAAEQEKDKRRDIARKELEARREMLRERGSIVDALSPTAVAASVTASLHVVKRKHNDKEEKAKRKRLKKSKEQQDNDNDDDDDDEEEDSESDSSDEDSQESGNEGSEKSDDESEDYHSDRSAYKKAKTKKKKSDYVSEGEISDSPLSVGEISKSPEARKSRHDKKKKSTKVEEVKGAGGEKNKTTRNTETVSLSPSLSTSSRSRSHTPAESRSRSRSRSRSKSYVSRSSRSRSSSASSAHSRSRSRSRSPRSHSRSRSRSSHSSRSRSNSRSRSRSHSRSRSRSEERDMKANSKREEKENKDNELNNKKPEESDTDAPLLDDKGNPLPNYYPGIQGCRSVEEFQCLNRIEEGTYGVVYRAKDKRTNEIVALKRLKMEKEKEGFPITSLREINTLLKGQHPNIVTVREIVVGSNMDKIFIVMDYVEHDLKSLMETMKAKNQSFFPGEVKCLTQQLLRAVAHLHDNWILHRDLKTSNLLLSHKGILKVGDFGLAREYGSPLKKYTSLVVTLWYRAPELLLCSAEYSTPIDIWSVGCIFAEFLQMAPIFPGKTEVDELNKIFKELGTPNEKIWPGYNELPLVKSMLSQNSQFADYPVSSLRKHFADKTSDMGIDLLQGLLTYNPKQRLTADAALKHQYFKELPVPIDPSMFPTWPAKSELGARKALASSPKPPSGGSQFKQLGRDDVAGAGSGGKIISGIITGNKKSSANTGFVLNAGIDQRQLAMGPGFNLKF</sequence>
<dbReference type="GO" id="GO:0005524">
    <property type="term" value="F:ATP binding"/>
    <property type="evidence" value="ECO:0007669"/>
    <property type="project" value="UniProtKB-KW"/>
</dbReference>
<dbReference type="Gene3D" id="3.30.200.20">
    <property type="entry name" value="Phosphorylase Kinase, domain 1"/>
    <property type="match status" value="1"/>
</dbReference>
<dbReference type="STRING" id="7370.A0A1I8MGW4"/>
<evidence type="ECO:0000256" key="6">
    <source>
        <dbReference type="ARBA" id="ARBA00022777"/>
    </source>
</evidence>
<dbReference type="VEuPathDB" id="VectorBase:MDOMA2_010459"/>
<comment type="catalytic activity">
    <reaction evidence="9">
        <text>L-seryl-[protein] + ATP = O-phospho-L-seryl-[protein] + ADP + H(+)</text>
        <dbReference type="Rhea" id="RHEA:17989"/>
        <dbReference type="Rhea" id="RHEA-COMP:9863"/>
        <dbReference type="Rhea" id="RHEA-COMP:11604"/>
        <dbReference type="ChEBI" id="CHEBI:15378"/>
        <dbReference type="ChEBI" id="CHEBI:29999"/>
        <dbReference type="ChEBI" id="CHEBI:30616"/>
        <dbReference type="ChEBI" id="CHEBI:83421"/>
        <dbReference type="ChEBI" id="CHEBI:456216"/>
        <dbReference type="EC" id="2.7.11.22"/>
    </reaction>
</comment>
<feature type="compositionally biased region" description="Basic residues" evidence="10">
    <location>
        <begin position="328"/>
        <end position="346"/>
    </location>
</feature>
<feature type="region of interest" description="Disordered" evidence="10">
    <location>
        <begin position="445"/>
        <end position="726"/>
    </location>
</feature>
<dbReference type="FunFam" id="3.30.200.20:FF:000054">
    <property type="entry name" value="Cyclin-dependent kinase 11B"/>
    <property type="match status" value="1"/>
</dbReference>
<feature type="domain" description="Protein kinase" evidence="11">
    <location>
        <begin position="742"/>
        <end position="1035"/>
    </location>
</feature>
<evidence type="ECO:0000256" key="3">
    <source>
        <dbReference type="ARBA" id="ARBA00022527"/>
    </source>
</evidence>
<dbReference type="CDD" id="cd07843">
    <property type="entry name" value="STKc_CDC2L1"/>
    <property type="match status" value="1"/>
</dbReference>
<feature type="region of interest" description="Disordered" evidence="10">
    <location>
        <begin position="292"/>
        <end position="413"/>
    </location>
</feature>
<feature type="compositionally biased region" description="Basic and acidic residues" evidence="10">
    <location>
        <begin position="59"/>
        <end position="68"/>
    </location>
</feature>
<dbReference type="GO" id="GO:0007346">
    <property type="term" value="P:regulation of mitotic cell cycle"/>
    <property type="evidence" value="ECO:0007669"/>
    <property type="project" value="TreeGrafter"/>
</dbReference>
<dbReference type="EnsemblMetazoa" id="MDOA004759-RH">
    <property type="protein sequence ID" value="MDOA004759-PH"/>
    <property type="gene ID" value="MDOA004759"/>
</dbReference>
<name>A0A1I8MGW4_MUSDO</name>
<feature type="region of interest" description="Disordered" evidence="10">
    <location>
        <begin position="1058"/>
        <end position="1080"/>
    </location>
</feature>
<reference evidence="12" key="1">
    <citation type="submission" date="2020-05" db="UniProtKB">
        <authorList>
            <consortium name="EnsemblMetazoa"/>
        </authorList>
    </citation>
    <scope>IDENTIFICATION</scope>
    <source>
        <strain evidence="12">Aabys</strain>
    </source>
</reference>
<evidence type="ECO:0000256" key="2">
    <source>
        <dbReference type="ARBA" id="ARBA00012425"/>
    </source>
</evidence>